<dbReference type="EMBL" id="JBHTJH010000001">
    <property type="protein sequence ID" value="MFD0860625.1"/>
    <property type="molecule type" value="Genomic_DNA"/>
</dbReference>
<comment type="caution">
    <text evidence="1">The sequence shown here is derived from an EMBL/GenBank/DDBJ whole genome shotgun (WGS) entry which is preliminary data.</text>
</comment>
<evidence type="ECO:0000313" key="1">
    <source>
        <dbReference type="EMBL" id="MFD0860625.1"/>
    </source>
</evidence>
<gene>
    <name evidence="1" type="ORF">ACFQ1M_00270</name>
</gene>
<reference evidence="2" key="1">
    <citation type="journal article" date="2019" name="Int. J. Syst. Evol. Microbiol.">
        <title>The Global Catalogue of Microorganisms (GCM) 10K type strain sequencing project: providing services to taxonomists for standard genome sequencing and annotation.</title>
        <authorList>
            <consortium name="The Broad Institute Genomics Platform"/>
            <consortium name="The Broad Institute Genome Sequencing Center for Infectious Disease"/>
            <person name="Wu L."/>
            <person name="Ma J."/>
        </authorList>
    </citation>
    <scope>NUCLEOTIDE SEQUENCE [LARGE SCALE GENOMIC DNA]</scope>
    <source>
        <strain evidence="2">CCUG 62952</strain>
    </source>
</reference>
<proteinExistence type="predicted"/>
<dbReference type="Proteomes" id="UP001596978">
    <property type="component" value="Unassembled WGS sequence"/>
</dbReference>
<accession>A0ABW3CTY5</accession>
<protein>
    <submittedName>
        <fullName evidence="1">Uncharacterized protein</fullName>
    </submittedName>
</protein>
<evidence type="ECO:0000313" key="2">
    <source>
        <dbReference type="Proteomes" id="UP001596978"/>
    </source>
</evidence>
<name>A0ABW3CTY5_9FLAO</name>
<dbReference type="RefSeq" id="WP_386402207.1">
    <property type="nucleotide sequence ID" value="NZ_JBHTJH010000001.1"/>
</dbReference>
<keyword evidence="2" id="KW-1185">Reference proteome</keyword>
<organism evidence="1 2">
    <name type="scientific">Sungkyunkwania multivorans</name>
    <dbReference type="NCBI Taxonomy" id="1173618"/>
    <lineage>
        <taxon>Bacteria</taxon>
        <taxon>Pseudomonadati</taxon>
        <taxon>Bacteroidota</taxon>
        <taxon>Flavobacteriia</taxon>
        <taxon>Flavobacteriales</taxon>
        <taxon>Flavobacteriaceae</taxon>
        <taxon>Sungkyunkwania</taxon>
    </lineage>
</organism>
<sequence length="160" mass="18574">MMCFKQYILILGCLGLIQCTSKTKSESSNPEQKATYEVDNTEVRPDFPRGKWRVLEAVHPDGNLMQNDSTYILVIQDQNQKELNLDSLMRAYHTFIDASKGRGSLDSIPSIILQDSLFYKRWVKDETLRTIWQEQFYAMQKAMATMDSLRFEFLKKSSGQ</sequence>